<protein>
    <submittedName>
        <fullName evidence="1">Uncharacterized protein</fullName>
    </submittedName>
</protein>
<dbReference type="EMBL" id="JAPFFF010000002">
    <property type="protein sequence ID" value="KAK8897564.1"/>
    <property type="molecule type" value="Genomic_DNA"/>
</dbReference>
<evidence type="ECO:0000313" key="1">
    <source>
        <dbReference type="EMBL" id="KAK8897564.1"/>
    </source>
</evidence>
<name>A0ABR2L2I4_9EUKA</name>
<gene>
    <name evidence="1" type="ORF">M9Y10_015522</name>
</gene>
<organism evidence="1 2">
    <name type="scientific">Tritrichomonas musculus</name>
    <dbReference type="NCBI Taxonomy" id="1915356"/>
    <lineage>
        <taxon>Eukaryota</taxon>
        <taxon>Metamonada</taxon>
        <taxon>Parabasalia</taxon>
        <taxon>Tritrichomonadida</taxon>
        <taxon>Tritrichomonadidae</taxon>
        <taxon>Tritrichomonas</taxon>
    </lineage>
</organism>
<dbReference type="Proteomes" id="UP001470230">
    <property type="component" value="Unassembled WGS sequence"/>
</dbReference>
<reference evidence="1 2" key="1">
    <citation type="submission" date="2024-04" db="EMBL/GenBank/DDBJ databases">
        <title>Tritrichomonas musculus Genome.</title>
        <authorList>
            <person name="Alves-Ferreira E."/>
            <person name="Grigg M."/>
            <person name="Lorenzi H."/>
            <person name="Galac M."/>
        </authorList>
    </citation>
    <scope>NUCLEOTIDE SEQUENCE [LARGE SCALE GENOMIC DNA]</scope>
    <source>
        <strain evidence="1 2">EAF2021</strain>
    </source>
</reference>
<evidence type="ECO:0000313" key="2">
    <source>
        <dbReference type="Proteomes" id="UP001470230"/>
    </source>
</evidence>
<comment type="caution">
    <text evidence="1">The sequence shown here is derived from an EMBL/GenBank/DDBJ whole genome shotgun (WGS) entry which is preliminary data.</text>
</comment>
<proteinExistence type="predicted"/>
<accession>A0ABR2L2I4</accession>
<sequence length="433" mass="50817">MISKKKVPVFNFWEPLCASCQLIVELESDSAVNSFAQYLKNTVYALRLRKNGDYLERHDDFNKIPSFTFPQQINDSFESFEDISHYVYFKVPFNFEDSCGLLVTSTKNSQRKYVALSIPHFFSDGKYYVYLIDHFLNKKGENSLKGLPDFPNFFFEKYGALFSKGPTNIKDCIHDDKLTRFSTNDKANLRNTDYDEYQTIHYKLSDLKNKFLRNNVYSVSNYTELLYMSNYFAICAHENKLLKSYGINNIVDLRQFSKKPSTFANLFEISNISPFTDGITADMTVSEVGRNLRKSLIEKIENNEQFSNSREYNRKLPQLKGIYTEFTNIGAFHIKKPIKDLFVALCIKSNNRETVSNMGFSVVRDDFDSYTYDERLNKSQNDMVIRYRYSPMKLSFNESKKIVKCIEYFMKNISFDDKIGKAYDEIRRFYNSI</sequence>
<keyword evidence="2" id="KW-1185">Reference proteome</keyword>